<dbReference type="EMBL" id="RPFW01000007">
    <property type="protein sequence ID" value="TVZ01234.1"/>
    <property type="molecule type" value="Genomic_DNA"/>
</dbReference>
<sequence length="83" mass="8993">MAARHGWHVSLPFLATWVVLLLVVVLSHHFTQIIGAAWHTEKISATPELKAIEAAIQHYAMTNLLPQVMEQATQAAAKAAAGL</sequence>
<protein>
    <submittedName>
        <fullName evidence="1">Uncharacterized protein</fullName>
    </submittedName>
</protein>
<name>A0A6P2BQE7_9ACTN</name>
<organism evidence="1 2">
    <name type="scientific">Trebonia kvetii</name>
    <dbReference type="NCBI Taxonomy" id="2480626"/>
    <lineage>
        <taxon>Bacteria</taxon>
        <taxon>Bacillati</taxon>
        <taxon>Actinomycetota</taxon>
        <taxon>Actinomycetes</taxon>
        <taxon>Streptosporangiales</taxon>
        <taxon>Treboniaceae</taxon>
        <taxon>Trebonia</taxon>
    </lineage>
</organism>
<gene>
    <name evidence="1" type="ORF">EAS64_33690</name>
</gene>
<reference evidence="1 2" key="1">
    <citation type="submission" date="2018-11" db="EMBL/GenBank/DDBJ databases">
        <title>Trebonia kvetii gen.nov., sp.nov., a novel acidophilic actinobacterium, and proposal of the new actinobacterial family Treboniaceae fam. nov.</title>
        <authorList>
            <person name="Rapoport D."/>
            <person name="Sagova-Mareckova M."/>
            <person name="Sedlacek I."/>
            <person name="Provaznik J."/>
            <person name="Kralova S."/>
            <person name="Pavlinic D."/>
            <person name="Benes V."/>
            <person name="Kopecky J."/>
        </authorList>
    </citation>
    <scope>NUCLEOTIDE SEQUENCE [LARGE SCALE GENOMIC DNA]</scope>
    <source>
        <strain evidence="1 2">15Tr583</strain>
    </source>
</reference>
<dbReference type="AlphaFoldDB" id="A0A6P2BQE7"/>
<dbReference type="RefSeq" id="WP_145859631.1">
    <property type="nucleotide sequence ID" value="NZ_RPFW01000007.1"/>
</dbReference>
<proteinExistence type="predicted"/>
<comment type="caution">
    <text evidence="1">The sequence shown here is derived from an EMBL/GenBank/DDBJ whole genome shotgun (WGS) entry which is preliminary data.</text>
</comment>
<accession>A0A6P2BQE7</accession>
<dbReference type="Proteomes" id="UP000460272">
    <property type="component" value="Unassembled WGS sequence"/>
</dbReference>
<evidence type="ECO:0000313" key="1">
    <source>
        <dbReference type="EMBL" id="TVZ01234.1"/>
    </source>
</evidence>
<keyword evidence="2" id="KW-1185">Reference proteome</keyword>
<evidence type="ECO:0000313" key="2">
    <source>
        <dbReference type="Proteomes" id="UP000460272"/>
    </source>
</evidence>